<name>A0A9P6DY42_9AGAM</name>
<feature type="compositionally biased region" description="Basic residues" evidence="1">
    <location>
        <begin position="110"/>
        <end position="119"/>
    </location>
</feature>
<proteinExistence type="predicted"/>
<feature type="non-terminal residue" evidence="2">
    <location>
        <position position="133"/>
    </location>
</feature>
<feature type="region of interest" description="Disordered" evidence="1">
    <location>
        <begin position="78"/>
        <end position="133"/>
    </location>
</feature>
<reference evidence="2" key="1">
    <citation type="journal article" date="2020" name="Nat. Commun.">
        <title>Large-scale genome sequencing of mycorrhizal fungi provides insights into the early evolution of symbiotic traits.</title>
        <authorList>
            <person name="Miyauchi S."/>
            <person name="Kiss E."/>
            <person name="Kuo A."/>
            <person name="Drula E."/>
            <person name="Kohler A."/>
            <person name="Sanchez-Garcia M."/>
            <person name="Morin E."/>
            <person name="Andreopoulos B."/>
            <person name="Barry K.W."/>
            <person name="Bonito G."/>
            <person name="Buee M."/>
            <person name="Carver A."/>
            <person name="Chen C."/>
            <person name="Cichocki N."/>
            <person name="Clum A."/>
            <person name="Culley D."/>
            <person name="Crous P.W."/>
            <person name="Fauchery L."/>
            <person name="Girlanda M."/>
            <person name="Hayes R.D."/>
            <person name="Keri Z."/>
            <person name="LaButti K."/>
            <person name="Lipzen A."/>
            <person name="Lombard V."/>
            <person name="Magnuson J."/>
            <person name="Maillard F."/>
            <person name="Murat C."/>
            <person name="Nolan M."/>
            <person name="Ohm R.A."/>
            <person name="Pangilinan J."/>
            <person name="Pereira M.F."/>
            <person name="Perotto S."/>
            <person name="Peter M."/>
            <person name="Pfister S."/>
            <person name="Riley R."/>
            <person name="Sitrit Y."/>
            <person name="Stielow J.B."/>
            <person name="Szollosi G."/>
            <person name="Zifcakova L."/>
            <person name="Stursova M."/>
            <person name="Spatafora J.W."/>
            <person name="Tedersoo L."/>
            <person name="Vaario L.M."/>
            <person name="Yamada A."/>
            <person name="Yan M."/>
            <person name="Wang P."/>
            <person name="Xu J."/>
            <person name="Bruns T."/>
            <person name="Baldrian P."/>
            <person name="Vilgalys R."/>
            <person name="Dunand C."/>
            <person name="Henrissat B."/>
            <person name="Grigoriev I.V."/>
            <person name="Hibbett D."/>
            <person name="Nagy L.G."/>
            <person name="Martin F.M."/>
        </authorList>
    </citation>
    <scope>NUCLEOTIDE SEQUENCE</scope>
    <source>
        <strain evidence="2">UP504</strain>
    </source>
</reference>
<keyword evidence="3" id="KW-1185">Reference proteome</keyword>
<evidence type="ECO:0000256" key="1">
    <source>
        <dbReference type="SAM" id="MobiDB-lite"/>
    </source>
</evidence>
<dbReference type="Proteomes" id="UP000886523">
    <property type="component" value="Unassembled WGS sequence"/>
</dbReference>
<organism evidence="2 3">
    <name type="scientific">Hydnum rufescens UP504</name>
    <dbReference type="NCBI Taxonomy" id="1448309"/>
    <lineage>
        <taxon>Eukaryota</taxon>
        <taxon>Fungi</taxon>
        <taxon>Dikarya</taxon>
        <taxon>Basidiomycota</taxon>
        <taxon>Agaricomycotina</taxon>
        <taxon>Agaricomycetes</taxon>
        <taxon>Cantharellales</taxon>
        <taxon>Hydnaceae</taxon>
        <taxon>Hydnum</taxon>
    </lineage>
</organism>
<dbReference type="EMBL" id="MU128920">
    <property type="protein sequence ID" value="KAF9519096.1"/>
    <property type="molecule type" value="Genomic_DNA"/>
</dbReference>
<dbReference type="AlphaFoldDB" id="A0A9P6DY42"/>
<evidence type="ECO:0000313" key="2">
    <source>
        <dbReference type="EMBL" id="KAF9519096.1"/>
    </source>
</evidence>
<gene>
    <name evidence="2" type="ORF">BS47DRAFT_1337670</name>
</gene>
<feature type="compositionally biased region" description="Basic and acidic residues" evidence="1">
    <location>
        <begin position="78"/>
        <end position="99"/>
    </location>
</feature>
<evidence type="ECO:0000313" key="3">
    <source>
        <dbReference type="Proteomes" id="UP000886523"/>
    </source>
</evidence>
<accession>A0A9P6DY42</accession>
<protein>
    <submittedName>
        <fullName evidence="2">Uncharacterized protein</fullName>
    </submittedName>
</protein>
<comment type="caution">
    <text evidence="2">The sequence shown here is derived from an EMBL/GenBank/DDBJ whole genome shotgun (WGS) entry which is preliminary data.</text>
</comment>
<sequence>MDYEALIDEYNVCVVEQSGVMKKKTLEQLKEEQHHEQQRELECQQLELLIFDAKAKTVEAEARVEAEQANAEARVEARASEAQKLGQGERVKAEARVEAQKLGSRLSKPSSRRNKRVLRPRSEHWNWPQPGGR</sequence>